<evidence type="ECO:0000256" key="2">
    <source>
        <dbReference type="ARBA" id="ARBA00022525"/>
    </source>
</evidence>
<keyword evidence="3 7" id="KW-0732">Signal</keyword>
<organism evidence="9 10">
    <name type="scientific">Archangium lansingense</name>
    <dbReference type="NCBI Taxonomy" id="2995310"/>
    <lineage>
        <taxon>Bacteria</taxon>
        <taxon>Pseudomonadati</taxon>
        <taxon>Myxococcota</taxon>
        <taxon>Myxococcia</taxon>
        <taxon>Myxococcales</taxon>
        <taxon>Cystobacterineae</taxon>
        <taxon>Archangiaceae</taxon>
        <taxon>Archangium</taxon>
    </lineage>
</organism>
<dbReference type="EMBL" id="JAPNKA010000001">
    <property type="protein sequence ID" value="MCY1081464.1"/>
    <property type="molecule type" value="Genomic_DNA"/>
</dbReference>
<evidence type="ECO:0000256" key="3">
    <source>
        <dbReference type="ARBA" id="ARBA00022729"/>
    </source>
</evidence>
<dbReference type="SMART" id="SM00034">
    <property type="entry name" value="CLECT"/>
    <property type="match status" value="1"/>
</dbReference>
<evidence type="ECO:0000256" key="5">
    <source>
        <dbReference type="ARBA" id="ARBA00023157"/>
    </source>
</evidence>
<feature type="region of interest" description="Disordered" evidence="6">
    <location>
        <begin position="138"/>
        <end position="159"/>
    </location>
</feature>
<sequence length="847" mass="89594">MRWTQTSRAVPRHLMLGLAALLWSGCGGLAEVPGDADAESPLPEQRASLVSTDRCAPAPAAQASSGETVYYRYSTNKTWNAAKADCEAMGGRLAVPRSSSDNELLRSINGGQLVHLGFRQNSGQSQPGAGWVTVEGDTPNYTNWSSGEPNDGDGYESSTQNCGRMWDSGAWDDISCTSSGSHYACEFGAQPVTCGGGSTCSLSTDSTYRCSCPAGQRYDVENNSCFGGPLSIEVNSLNVDQAASGNVFVNFPLKARVGIKGTGNTNSLVVSLGLMQKPSGPNPTQAELESLKSCLVGGTRITLPGDGSQQFVDIEGLVPPECLEGEPQRAANFFVLLDGADEYTTEEDKWLVYNEKEAQTPVGQACKTRDPATGVERTGCVINVNVRPPPGTDIALLEASPDSSVVVLDPNGQATDVTPGGTEAPRPLFVAGINVAAFGRDFNEANASSLPGVVDFAYDIIAQPDVGNVGWKRLNANPEALHAPIGNLRPGEELQLDARLHPTPEFRTLTSPGGPWAASMDYQVRACAMVPFPEHGDPMFAGPNGLANNCKVFTVRLVRGNYSSSSASSYDVTKTYSNAWGSSSTIQLALSGGSTNTFNLSGASTDNEATASIKGFFGSFDVAQAWGDASATVSPAQASMDTGFKVFGVSLLSYSKTAGTVTYSYDKSYSKQKCLTYSYGVVVASINISGCFTASAGFDMGITASATSINAQVRPYVQASLSVSGTLNLTLYKATLSASITILSFNTNDSDGVSAGLSFVINSTNPLKLTIAYDTDAVFRISTLDGSIDLTIEQLEANWCKKKVWGIKVYYVCWSWDTLAEYNLFSYDGYSFSSTLLDRSGSAITLQ</sequence>
<dbReference type="InterPro" id="IPR018378">
    <property type="entry name" value="C-type_lectin_CS"/>
</dbReference>
<evidence type="ECO:0000256" key="1">
    <source>
        <dbReference type="ARBA" id="ARBA00004613"/>
    </source>
</evidence>
<evidence type="ECO:0000256" key="7">
    <source>
        <dbReference type="SAM" id="SignalP"/>
    </source>
</evidence>
<evidence type="ECO:0000256" key="4">
    <source>
        <dbReference type="ARBA" id="ARBA00022734"/>
    </source>
</evidence>
<dbReference type="PROSITE" id="PS50041">
    <property type="entry name" value="C_TYPE_LECTIN_2"/>
    <property type="match status" value="1"/>
</dbReference>
<dbReference type="PROSITE" id="PS51257">
    <property type="entry name" value="PROKAR_LIPOPROTEIN"/>
    <property type="match status" value="1"/>
</dbReference>
<feature type="domain" description="C-type lectin" evidence="8">
    <location>
        <begin position="65"/>
        <end position="176"/>
    </location>
</feature>
<dbReference type="InterPro" id="IPR016186">
    <property type="entry name" value="C-type_lectin-like/link_sf"/>
</dbReference>
<dbReference type="RefSeq" id="WP_267540060.1">
    <property type="nucleotide sequence ID" value="NZ_JAPNKA010000001.1"/>
</dbReference>
<evidence type="ECO:0000259" key="8">
    <source>
        <dbReference type="PROSITE" id="PS50041"/>
    </source>
</evidence>
<evidence type="ECO:0000256" key="6">
    <source>
        <dbReference type="SAM" id="MobiDB-lite"/>
    </source>
</evidence>
<dbReference type="InterPro" id="IPR051663">
    <property type="entry name" value="CLec_Tetranectin-domain"/>
</dbReference>
<dbReference type="PANTHER" id="PTHR22799">
    <property type="entry name" value="TETRANECTIN-RELATED"/>
    <property type="match status" value="1"/>
</dbReference>
<proteinExistence type="predicted"/>
<evidence type="ECO:0000313" key="10">
    <source>
        <dbReference type="Proteomes" id="UP001207654"/>
    </source>
</evidence>
<keyword evidence="10" id="KW-1185">Reference proteome</keyword>
<keyword evidence="4" id="KW-0430">Lectin</keyword>
<comment type="subcellular location">
    <subcellularLocation>
        <location evidence="1">Secreted</location>
    </subcellularLocation>
</comment>
<feature type="signal peptide" evidence="7">
    <location>
        <begin position="1"/>
        <end position="29"/>
    </location>
</feature>
<dbReference type="InterPro" id="IPR001304">
    <property type="entry name" value="C-type_lectin-like"/>
</dbReference>
<feature type="chain" id="PRO_5047451625" evidence="7">
    <location>
        <begin position="30"/>
        <end position="847"/>
    </location>
</feature>
<keyword evidence="2" id="KW-0964">Secreted</keyword>
<feature type="compositionally biased region" description="Polar residues" evidence="6">
    <location>
        <begin position="139"/>
        <end position="148"/>
    </location>
</feature>
<dbReference type="Pfam" id="PF00059">
    <property type="entry name" value="Lectin_C"/>
    <property type="match status" value="1"/>
</dbReference>
<keyword evidence="5" id="KW-1015">Disulfide bond</keyword>
<feature type="region of interest" description="Disordered" evidence="6">
    <location>
        <begin position="34"/>
        <end position="61"/>
    </location>
</feature>
<dbReference type="Proteomes" id="UP001207654">
    <property type="component" value="Unassembled WGS sequence"/>
</dbReference>
<protein>
    <submittedName>
        <fullName evidence="9">Lectin-like protein</fullName>
    </submittedName>
</protein>
<dbReference type="Gene3D" id="3.10.100.10">
    <property type="entry name" value="Mannose-Binding Protein A, subunit A"/>
    <property type="match status" value="1"/>
</dbReference>
<evidence type="ECO:0000313" key="9">
    <source>
        <dbReference type="EMBL" id="MCY1081464.1"/>
    </source>
</evidence>
<dbReference type="SUPFAM" id="SSF56436">
    <property type="entry name" value="C-type lectin-like"/>
    <property type="match status" value="1"/>
</dbReference>
<dbReference type="PANTHER" id="PTHR22799:SF1">
    <property type="entry name" value="C-TYPE LECTIN DOMAIN FAMILY 11 MEMBER A"/>
    <property type="match status" value="1"/>
</dbReference>
<reference evidence="9 10" key="1">
    <citation type="submission" date="2022-11" db="EMBL/GenBank/DDBJ databases">
        <title>Minimal conservation of predation-associated metabolite biosynthetic gene clusters underscores biosynthetic potential of Myxococcota including descriptions for ten novel species: Archangium lansinium sp. nov., Myxococcus landrumus sp. nov., Nannocystis bai.</title>
        <authorList>
            <person name="Ahearne A."/>
            <person name="Stevens C."/>
            <person name="Phillips K."/>
        </authorList>
    </citation>
    <scope>NUCLEOTIDE SEQUENCE [LARGE SCALE GENOMIC DNA]</scope>
    <source>
        <strain evidence="9 10">MIWBW</strain>
    </source>
</reference>
<comment type="caution">
    <text evidence="9">The sequence shown here is derived from an EMBL/GenBank/DDBJ whole genome shotgun (WGS) entry which is preliminary data.</text>
</comment>
<gene>
    <name evidence="9" type="ORF">OV287_44125</name>
</gene>
<accession>A0ABT4AIF0</accession>
<dbReference type="InterPro" id="IPR016187">
    <property type="entry name" value="CTDL_fold"/>
</dbReference>
<dbReference type="PROSITE" id="PS00615">
    <property type="entry name" value="C_TYPE_LECTIN_1"/>
    <property type="match status" value="1"/>
</dbReference>
<name>A0ABT4AIF0_9BACT</name>